<name>A0A1I2KZR3_9BACL</name>
<dbReference type="OrthoDB" id="2361695at2"/>
<organism evidence="1 2">
    <name type="scientific">Planifilum fulgidum</name>
    <dbReference type="NCBI Taxonomy" id="201973"/>
    <lineage>
        <taxon>Bacteria</taxon>
        <taxon>Bacillati</taxon>
        <taxon>Bacillota</taxon>
        <taxon>Bacilli</taxon>
        <taxon>Bacillales</taxon>
        <taxon>Thermoactinomycetaceae</taxon>
        <taxon>Planifilum</taxon>
    </lineage>
</organism>
<evidence type="ECO:0000313" key="2">
    <source>
        <dbReference type="Proteomes" id="UP000198661"/>
    </source>
</evidence>
<dbReference type="EMBL" id="FOOK01000003">
    <property type="protein sequence ID" value="SFF71838.1"/>
    <property type="molecule type" value="Genomic_DNA"/>
</dbReference>
<dbReference type="STRING" id="201973.SAMN04488025_103144"/>
<protein>
    <submittedName>
        <fullName evidence="1">Uncharacterized protein YfkK, UPF0435 family</fullName>
    </submittedName>
</protein>
<dbReference type="Pfam" id="PF06569">
    <property type="entry name" value="DUF1128"/>
    <property type="match status" value="1"/>
</dbReference>
<gene>
    <name evidence="1" type="ORF">SAMN04488025_103144</name>
</gene>
<dbReference type="RefSeq" id="WP_092035780.1">
    <property type="nucleotide sequence ID" value="NZ_FOOK01000003.1"/>
</dbReference>
<dbReference type="InterPro" id="IPR009507">
    <property type="entry name" value="UPF0435"/>
</dbReference>
<sequence length="76" mass="8825">MNLETPSRENVAHIVDEIKSRLKLVNTAIIDPEDFELDKYDELLALYRMIQKKKTLTPMELEGILAELGGLRKEKR</sequence>
<keyword evidence="2" id="KW-1185">Reference proteome</keyword>
<dbReference type="Proteomes" id="UP000198661">
    <property type="component" value="Unassembled WGS sequence"/>
</dbReference>
<accession>A0A1I2KZR3</accession>
<reference evidence="1 2" key="1">
    <citation type="submission" date="2016-10" db="EMBL/GenBank/DDBJ databases">
        <authorList>
            <person name="de Groot N.N."/>
        </authorList>
    </citation>
    <scope>NUCLEOTIDE SEQUENCE [LARGE SCALE GENOMIC DNA]</scope>
    <source>
        <strain evidence="1 2">DSM 44945</strain>
    </source>
</reference>
<evidence type="ECO:0000313" key="1">
    <source>
        <dbReference type="EMBL" id="SFF71838.1"/>
    </source>
</evidence>
<dbReference type="AlphaFoldDB" id="A0A1I2KZR3"/>
<proteinExistence type="predicted"/>